<dbReference type="EMBL" id="BART01012802">
    <property type="protein sequence ID" value="GAG85539.1"/>
    <property type="molecule type" value="Genomic_DNA"/>
</dbReference>
<gene>
    <name evidence="10" type="ORF">S01H4_26517</name>
</gene>
<feature type="transmembrane region" description="Helical" evidence="8">
    <location>
        <begin position="202"/>
        <end position="222"/>
    </location>
</feature>
<dbReference type="PRINTS" id="PR00758">
    <property type="entry name" value="ARSENICPUMP"/>
</dbReference>
<dbReference type="AlphaFoldDB" id="X1ARR5"/>
<dbReference type="Pfam" id="PF03600">
    <property type="entry name" value="CitMHS"/>
    <property type="match status" value="1"/>
</dbReference>
<comment type="caution">
    <text evidence="10">The sequence shown here is derived from an EMBL/GenBank/DDBJ whole genome shotgun (WGS) entry which is preliminary data.</text>
</comment>
<dbReference type="GO" id="GO:0015105">
    <property type="term" value="F:arsenite transmembrane transporter activity"/>
    <property type="evidence" value="ECO:0007669"/>
    <property type="project" value="InterPro"/>
</dbReference>
<comment type="subcellular location">
    <subcellularLocation>
        <location evidence="1">Cell membrane</location>
        <topology evidence="1">Multi-pass membrane protein</topology>
    </subcellularLocation>
</comment>
<evidence type="ECO:0000256" key="7">
    <source>
        <dbReference type="ARBA" id="ARBA00023136"/>
    </source>
</evidence>
<dbReference type="InterPro" id="IPR000802">
    <property type="entry name" value="Arsenical_pump_ArsB"/>
</dbReference>
<evidence type="ECO:0000256" key="6">
    <source>
        <dbReference type="ARBA" id="ARBA00022989"/>
    </source>
</evidence>
<feature type="transmembrane region" description="Helical" evidence="8">
    <location>
        <begin position="43"/>
        <end position="62"/>
    </location>
</feature>
<evidence type="ECO:0000256" key="3">
    <source>
        <dbReference type="ARBA" id="ARBA00022448"/>
    </source>
</evidence>
<evidence type="ECO:0000256" key="4">
    <source>
        <dbReference type="ARBA" id="ARBA00022475"/>
    </source>
</evidence>
<dbReference type="PANTHER" id="PTHR43568:SF1">
    <property type="entry name" value="P PROTEIN"/>
    <property type="match status" value="1"/>
</dbReference>
<feature type="transmembrane region" description="Helical" evidence="8">
    <location>
        <begin position="21"/>
        <end position="37"/>
    </location>
</feature>
<feature type="non-terminal residue" evidence="10">
    <location>
        <position position="1"/>
    </location>
</feature>
<accession>X1ARR5</accession>
<feature type="domain" description="Citrate transporter-like" evidence="9">
    <location>
        <begin position="11"/>
        <end position="160"/>
    </location>
</feature>
<evidence type="ECO:0000256" key="8">
    <source>
        <dbReference type="SAM" id="Phobius"/>
    </source>
</evidence>
<dbReference type="InterPro" id="IPR004680">
    <property type="entry name" value="Cit_transptr-like_dom"/>
</dbReference>
<evidence type="ECO:0000256" key="1">
    <source>
        <dbReference type="ARBA" id="ARBA00004651"/>
    </source>
</evidence>
<sequence>QLGRINPWSGIEDRKNIWKSIILLGVLFVGFILTSIPENPLDVALMALISAIFGLFLFKTELRRYLEDGVEWEMIIFAIALFVLMGVLTAAGALVPLTDMLVNIIGTDVTFSGYILVAIIIGVVGLPIAGFLNSFSAALIFSYIFKALPVGLLSGLWFGFVLSGNVGGALTPLGSITILMSLEILNREGYPISFLKYVKKMLPLTLVFGLLSITYSIILIALGL</sequence>
<comment type="similarity">
    <text evidence="2">Belongs to the CitM (TC 2.A.11) transporter family.</text>
</comment>
<reference evidence="10" key="1">
    <citation type="journal article" date="2014" name="Front. Microbiol.">
        <title>High frequency of phylogenetically diverse reductive dehalogenase-homologous genes in deep subseafloor sedimentary metagenomes.</title>
        <authorList>
            <person name="Kawai M."/>
            <person name="Futagami T."/>
            <person name="Toyoda A."/>
            <person name="Takaki Y."/>
            <person name="Nishi S."/>
            <person name="Hori S."/>
            <person name="Arai W."/>
            <person name="Tsubouchi T."/>
            <person name="Morono Y."/>
            <person name="Uchiyama I."/>
            <person name="Ito T."/>
            <person name="Fujiyama A."/>
            <person name="Inagaki F."/>
            <person name="Takami H."/>
        </authorList>
    </citation>
    <scope>NUCLEOTIDE SEQUENCE</scope>
    <source>
        <strain evidence="10">Expedition CK06-06</strain>
    </source>
</reference>
<keyword evidence="5 8" id="KW-0812">Transmembrane</keyword>
<keyword evidence="7 8" id="KW-0472">Membrane</keyword>
<evidence type="ECO:0000313" key="10">
    <source>
        <dbReference type="EMBL" id="GAG85539.1"/>
    </source>
</evidence>
<keyword evidence="4" id="KW-1003">Cell membrane</keyword>
<name>X1ARR5_9ZZZZ</name>
<dbReference type="PANTHER" id="PTHR43568">
    <property type="entry name" value="P PROTEIN"/>
    <property type="match status" value="1"/>
</dbReference>
<dbReference type="InterPro" id="IPR051475">
    <property type="entry name" value="Diverse_Ion_Transporter"/>
</dbReference>
<evidence type="ECO:0000259" key="9">
    <source>
        <dbReference type="Pfam" id="PF03600"/>
    </source>
</evidence>
<evidence type="ECO:0000256" key="2">
    <source>
        <dbReference type="ARBA" id="ARBA00009843"/>
    </source>
</evidence>
<keyword evidence="6 8" id="KW-1133">Transmembrane helix</keyword>
<protein>
    <recommendedName>
        <fullName evidence="9">Citrate transporter-like domain-containing protein</fullName>
    </recommendedName>
</protein>
<proteinExistence type="inferred from homology"/>
<organism evidence="10">
    <name type="scientific">marine sediment metagenome</name>
    <dbReference type="NCBI Taxonomy" id="412755"/>
    <lineage>
        <taxon>unclassified sequences</taxon>
        <taxon>metagenomes</taxon>
        <taxon>ecological metagenomes</taxon>
    </lineage>
</organism>
<dbReference type="GO" id="GO:0005886">
    <property type="term" value="C:plasma membrane"/>
    <property type="evidence" value="ECO:0007669"/>
    <property type="project" value="UniProtKB-SubCell"/>
</dbReference>
<keyword evidence="3" id="KW-0813">Transport</keyword>
<feature type="transmembrane region" description="Helical" evidence="8">
    <location>
        <begin position="115"/>
        <end position="144"/>
    </location>
</feature>
<evidence type="ECO:0000256" key="5">
    <source>
        <dbReference type="ARBA" id="ARBA00022692"/>
    </source>
</evidence>
<feature type="transmembrane region" description="Helical" evidence="8">
    <location>
        <begin position="74"/>
        <end position="95"/>
    </location>
</feature>